<dbReference type="Gene3D" id="3.80.10.10">
    <property type="entry name" value="Ribonuclease Inhibitor"/>
    <property type="match status" value="1"/>
</dbReference>
<sequence>MTLVSGSRPDSAIGLASLPTELIELIASSLDLPAFHYVRLTCSSIGRQTLHHFKERFFRTRTLRWTNESLDLLVEVTNHVDYGDALQHLIIDATPRNSIHLWQTCKRISEAQAILGSHKKSPLEEQYLEDHKVAEHPATFFKETRYDQKCLTTVFMKLDKLENIIFEYEGMNKRYGKFGRRYCESSQHEMSRPFVSTMAAIAATDLRVKVISISPIKNHGAISIGRLESLAPSLRHFDSAFERLEVLCLNLRDWRYPDSGFELDTYRAPFVVRFLAKARNVRQLDLNWYSNLEDDLFGEIARHCTFARLESCKLSLFRVNHAADLSSFLAHSNETLRVLSLYHASLCDEESTWQEIFRELASSNGLEALEEVELVNLFTRAGSRIMFDEFGMKTRLIAGIKGMSRSWRAELLSRINDFRDGTTGPAWHLAAVAYPFVGLRT</sequence>
<dbReference type="EMBL" id="JAPEUY010000005">
    <property type="protein sequence ID" value="KAJ4372934.1"/>
    <property type="molecule type" value="Genomic_DNA"/>
</dbReference>
<comment type="caution">
    <text evidence="1">The sequence shown here is derived from an EMBL/GenBank/DDBJ whole genome shotgun (WGS) entry which is preliminary data.</text>
</comment>
<keyword evidence="2" id="KW-1185">Reference proteome</keyword>
<name>A0A9W8YBX2_9PLEO</name>
<dbReference type="Proteomes" id="UP001140560">
    <property type="component" value="Unassembled WGS sequence"/>
</dbReference>
<dbReference type="OrthoDB" id="10261563at2759"/>
<reference evidence="1" key="1">
    <citation type="submission" date="2022-10" db="EMBL/GenBank/DDBJ databases">
        <title>Tapping the CABI collections for fungal endophytes: first genome assemblies for Collariella, Neodidymelliopsis, Ascochyta clinopodiicola, Didymella pomorum, Didymosphaeria variabile, Neocosmospora piperis and Neocucurbitaria cava.</title>
        <authorList>
            <person name="Hill R."/>
        </authorList>
    </citation>
    <scope>NUCLEOTIDE SEQUENCE</scope>
    <source>
        <strain evidence="1">IMI 356814</strain>
    </source>
</reference>
<organism evidence="1 2">
    <name type="scientific">Neocucurbitaria cava</name>
    <dbReference type="NCBI Taxonomy" id="798079"/>
    <lineage>
        <taxon>Eukaryota</taxon>
        <taxon>Fungi</taxon>
        <taxon>Dikarya</taxon>
        <taxon>Ascomycota</taxon>
        <taxon>Pezizomycotina</taxon>
        <taxon>Dothideomycetes</taxon>
        <taxon>Pleosporomycetidae</taxon>
        <taxon>Pleosporales</taxon>
        <taxon>Pleosporineae</taxon>
        <taxon>Cucurbitariaceae</taxon>
        <taxon>Neocucurbitaria</taxon>
    </lineage>
</organism>
<dbReference type="AlphaFoldDB" id="A0A9W8YBX2"/>
<evidence type="ECO:0000313" key="1">
    <source>
        <dbReference type="EMBL" id="KAJ4372934.1"/>
    </source>
</evidence>
<evidence type="ECO:0008006" key="3">
    <source>
        <dbReference type="Google" id="ProtNLM"/>
    </source>
</evidence>
<protein>
    <recommendedName>
        <fullName evidence="3">F-box domain-containing protein</fullName>
    </recommendedName>
</protein>
<accession>A0A9W8YBX2</accession>
<evidence type="ECO:0000313" key="2">
    <source>
        <dbReference type="Proteomes" id="UP001140560"/>
    </source>
</evidence>
<dbReference type="InterPro" id="IPR032675">
    <property type="entry name" value="LRR_dom_sf"/>
</dbReference>
<dbReference type="SUPFAM" id="SSF52047">
    <property type="entry name" value="RNI-like"/>
    <property type="match status" value="1"/>
</dbReference>
<proteinExistence type="predicted"/>
<gene>
    <name evidence="1" type="ORF">N0V83_003225</name>
</gene>